<feature type="transmembrane region" description="Helical" evidence="2">
    <location>
        <begin position="206"/>
        <end position="226"/>
    </location>
</feature>
<reference evidence="3 4" key="1">
    <citation type="submission" date="2016-05" db="EMBL/GenBank/DDBJ databases">
        <title>Genome sequencing reveals origins of a unique bacterial endosymbiosis in the earliest lineages of terrestrial Fungi.</title>
        <authorList>
            <consortium name="DOE Joint Genome Institute"/>
            <person name="Uehling J."/>
            <person name="Gryganskyi A."/>
            <person name="Hameed K."/>
            <person name="Tschaplinski T."/>
            <person name="Misztal P."/>
            <person name="Wu S."/>
            <person name="Desiro A."/>
            <person name="Vande Pol N."/>
            <person name="Du Z.-Y."/>
            <person name="Zienkiewicz A."/>
            <person name="Zienkiewicz K."/>
            <person name="Morin E."/>
            <person name="Tisserant E."/>
            <person name="Splivallo R."/>
            <person name="Hainaut M."/>
            <person name="Henrissat B."/>
            <person name="Ohm R."/>
            <person name="Kuo A."/>
            <person name="Yan J."/>
            <person name="Lipzen A."/>
            <person name="Nolan M."/>
            <person name="Labutti K."/>
            <person name="Barry K."/>
            <person name="Goldstein A."/>
            <person name="Labbe J."/>
            <person name="Schadt C."/>
            <person name="Tuskan G."/>
            <person name="Grigoriev I."/>
            <person name="Martin F."/>
            <person name="Vilgalys R."/>
            <person name="Bonito G."/>
        </authorList>
    </citation>
    <scope>NUCLEOTIDE SEQUENCE [LARGE SCALE GENOMIC DNA]</scope>
    <source>
        <strain evidence="3 4">AG-77</strain>
    </source>
</reference>
<sequence>MSPGLRNYHPQSPSRTPPCQKSNFPKNMSNIPRFSQSFKPTNFRLTVPMTTLSPSPKEPLFLLPPSITCLRPNLRPFTNILKRTSLKVSSADLNRLPAPRFCSSRKKTAPFASVSTIAASTKSQPQTAVPSLLFRKPLTNDQLGKCNWATWWLVDLCISILFVPCVHVIIAHPSLCFVIPSSQLPCTTLPFWFFTVNPTPNFRFRFPLFFFFLFFFVTPFTASNTINHTKQNTRNNTHHRLITANARKTQNPMDPTQGDRRQSSGQGELEGVQGETQSDY</sequence>
<feature type="compositionally biased region" description="Polar residues" evidence="1">
    <location>
        <begin position="9"/>
        <end position="27"/>
    </location>
</feature>
<dbReference type="Proteomes" id="UP000078512">
    <property type="component" value="Unassembled WGS sequence"/>
</dbReference>
<dbReference type="AlphaFoldDB" id="A0A197JCK2"/>
<feature type="region of interest" description="Disordered" evidence="1">
    <location>
        <begin position="244"/>
        <end position="280"/>
    </location>
</feature>
<keyword evidence="2" id="KW-0472">Membrane</keyword>
<keyword evidence="2" id="KW-1133">Transmembrane helix</keyword>
<evidence type="ECO:0000313" key="4">
    <source>
        <dbReference type="Proteomes" id="UP000078512"/>
    </source>
</evidence>
<name>A0A197JCK2_9FUNG</name>
<gene>
    <name evidence="3" type="ORF">K457DRAFT_368484</name>
</gene>
<evidence type="ECO:0000256" key="1">
    <source>
        <dbReference type="SAM" id="MobiDB-lite"/>
    </source>
</evidence>
<evidence type="ECO:0000313" key="3">
    <source>
        <dbReference type="EMBL" id="OAQ22189.1"/>
    </source>
</evidence>
<keyword evidence="4" id="KW-1185">Reference proteome</keyword>
<accession>A0A197JCK2</accession>
<feature type="region of interest" description="Disordered" evidence="1">
    <location>
        <begin position="1"/>
        <end position="27"/>
    </location>
</feature>
<protein>
    <submittedName>
        <fullName evidence="3">Uncharacterized protein</fullName>
    </submittedName>
</protein>
<keyword evidence="2" id="KW-0812">Transmembrane</keyword>
<dbReference type="EMBL" id="KV442204">
    <property type="protein sequence ID" value="OAQ22189.1"/>
    <property type="molecule type" value="Genomic_DNA"/>
</dbReference>
<feature type="transmembrane region" description="Helical" evidence="2">
    <location>
        <begin position="148"/>
        <end position="170"/>
    </location>
</feature>
<proteinExistence type="predicted"/>
<organism evidence="3 4">
    <name type="scientific">Linnemannia elongata AG-77</name>
    <dbReference type="NCBI Taxonomy" id="1314771"/>
    <lineage>
        <taxon>Eukaryota</taxon>
        <taxon>Fungi</taxon>
        <taxon>Fungi incertae sedis</taxon>
        <taxon>Mucoromycota</taxon>
        <taxon>Mortierellomycotina</taxon>
        <taxon>Mortierellomycetes</taxon>
        <taxon>Mortierellales</taxon>
        <taxon>Mortierellaceae</taxon>
        <taxon>Linnemannia</taxon>
    </lineage>
</organism>
<feature type="transmembrane region" description="Helical" evidence="2">
    <location>
        <begin position="175"/>
        <end position="194"/>
    </location>
</feature>
<evidence type="ECO:0000256" key="2">
    <source>
        <dbReference type="SAM" id="Phobius"/>
    </source>
</evidence>